<name>A0A167VN19_9HYPO</name>
<feature type="compositionally biased region" description="Basic and acidic residues" evidence="1">
    <location>
        <begin position="340"/>
        <end position="349"/>
    </location>
</feature>
<gene>
    <name evidence="2" type="ORF">SPI_04345</name>
</gene>
<dbReference type="AlphaFoldDB" id="A0A167VN19"/>
<evidence type="ECO:0000313" key="3">
    <source>
        <dbReference type="Proteomes" id="UP000076874"/>
    </source>
</evidence>
<comment type="caution">
    <text evidence="2">The sequence shown here is derived from an EMBL/GenBank/DDBJ whole genome shotgun (WGS) entry which is preliminary data.</text>
</comment>
<feature type="compositionally biased region" description="Low complexity" evidence="1">
    <location>
        <begin position="41"/>
        <end position="62"/>
    </location>
</feature>
<feature type="region of interest" description="Disordered" evidence="1">
    <location>
        <begin position="274"/>
        <end position="446"/>
    </location>
</feature>
<feature type="compositionally biased region" description="Pro residues" evidence="1">
    <location>
        <begin position="11"/>
        <end position="23"/>
    </location>
</feature>
<feature type="region of interest" description="Disordered" evidence="1">
    <location>
        <begin position="178"/>
        <end position="244"/>
    </location>
</feature>
<feature type="region of interest" description="Disordered" evidence="1">
    <location>
        <begin position="1"/>
        <end position="128"/>
    </location>
</feature>
<feature type="compositionally biased region" description="Low complexity" evidence="1">
    <location>
        <begin position="430"/>
        <end position="446"/>
    </location>
</feature>
<organism evidence="2 3">
    <name type="scientific">Niveomyces insectorum RCEF 264</name>
    <dbReference type="NCBI Taxonomy" id="1081102"/>
    <lineage>
        <taxon>Eukaryota</taxon>
        <taxon>Fungi</taxon>
        <taxon>Dikarya</taxon>
        <taxon>Ascomycota</taxon>
        <taxon>Pezizomycotina</taxon>
        <taxon>Sordariomycetes</taxon>
        <taxon>Hypocreomycetidae</taxon>
        <taxon>Hypocreales</taxon>
        <taxon>Cordycipitaceae</taxon>
        <taxon>Niveomyces</taxon>
    </lineage>
</organism>
<dbReference type="EMBL" id="AZHD01000006">
    <property type="protein sequence ID" value="OAA62805.1"/>
    <property type="molecule type" value="Genomic_DNA"/>
</dbReference>
<evidence type="ECO:0000256" key="1">
    <source>
        <dbReference type="SAM" id="MobiDB-lite"/>
    </source>
</evidence>
<dbReference type="OrthoDB" id="5398515at2759"/>
<evidence type="ECO:0000313" key="2">
    <source>
        <dbReference type="EMBL" id="OAA62805.1"/>
    </source>
</evidence>
<keyword evidence="3" id="KW-1185">Reference proteome</keyword>
<protein>
    <submittedName>
        <fullName evidence="2">Uncharacterized protein</fullName>
    </submittedName>
</protein>
<proteinExistence type="predicted"/>
<accession>A0A167VN19</accession>
<dbReference type="Proteomes" id="UP000076874">
    <property type="component" value="Unassembled WGS sequence"/>
</dbReference>
<reference evidence="2 3" key="1">
    <citation type="journal article" date="2016" name="Genome Biol. Evol.">
        <title>Divergent and convergent evolution of fungal pathogenicity.</title>
        <authorList>
            <person name="Shang Y."/>
            <person name="Xiao G."/>
            <person name="Zheng P."/>
            <person name="Cen K."/>
            <person name="Zhan S."/>
            <person name="Wang C."/>
        </authorList>
    </citation>
    <scope>NUCLEOTIDE SEQUENCE [LARGE SCALE GENOMIC DNA]</scope>
    <source>
        <strain evidence="2 3">RCEF 264</strain>
    </source>
</reference>
<sequence length="446" mass="47292">MAASRIAAATPSPPPNIHTPPTPRLGFGDSWEPFSPRKSSRLLAATTASQSASSARTPSPSANTRRARQPAVPASRARRTMPPSTTASKEKEAAAAAAAEGSHPFSGRMGVGMLPTPAKTPSKKQHAAFQNEANLAAIARNLFHTDAVDAVDAVMSSPKRPKKYTGISLESFTAIEEDEPIPIFTDSQDRVPEADNSTENPFYGDGAALPPTATEPPRRRSKRNHHVSIPGEGRQTVEEATRREDGLVYVFRGKKIFRKFEDSAAAQEEDILEGVTPGKRLTRAAIKPRLLFPRDDNVVAGSGRGGSTTDDEEAVTDIEDHRLPDDENEDEDEAAGGNEKPAEASRDSAKTPTSNANDNAVAPNTPPPASGFFGPASPPVTGRTTRSSHKAVAEELTPVKASGRAKKRSPFDSWRQTKSSATAGHKRPADALGAAVPAAAAKRSRS</sequence>
<feature type="compositionally biased region" description="Basic and acidic residues" evidence="1">
    <location>
        <begin position="235"/>
        <end position="244"/>
    </location>
</feature>